<evidence type="ECO:0000313" key="8">
    <source>
        <dbReference type="Proteomes" id="UP000320184"/>
    </source>
</evidence>
<dbReference type="Pfam" id="PF04253">
    <property type="entry name" value="TFR_dimer"/>
    <property type="match status" value="1"/>
</dbReference>
<evidence type="ECO:0000259" key="4">
    <source>
        <dbReference type="Pfam" id="PF02225"/>
    </source>
</evidence>
<dbReference type="FunFam" id="3.50.30.30:FF:000008">
    <property type="entry name" value="Glutamate carboxypeptidase 2"/>
    <property type="match status" value="1"/>
</dbReference>
<evidence type="ECO:0000256" key="1">
    <source>
        <dbReference type="ARBA" id="ARBA00005634"/>
    </source>
</evidence>
<dbReference type="InterPro" id="IPR007365">
    <property type="entry name" value="TFR-like_dimer_dom"/>
</dbReference>
<dbReference type="InterPro" id="IPR046450">
    <property type="entry name" value="PA_dom_sf"/>
</dbReference>
<dbReference type="CDD" id="cd08022">
    <property type="entry name" value="M28_PSMA_like"/>
    <property type="match status" value="1"/>
</dbReference>
<dbReference type="Gene3D" id="3.50.30.30">
    <property type="match status" value="1"/>
</dbReference>
<accession>A0A538S8G3</accession>
<feature type="domain" description="Peptidase M28" evidence="6">
    <location>
        <begin position="340"/>
        <end position="553"/>
    </location>
</feature>
<comment type="caution">
    <text evidence="7">The sequence shown here is derived from an EMBL/GenBank/DDBJ whole genome shotgun (WGS) entry which is preliminary data.</text>
</comment>
<dbReference type="CDD" id="cd02121">
    <property type="entry name" value="PA_GCPII_like"/>
    <property type="match status" value="1"/>
</dbReference>
<evidence type="ECO:0000259" key="5">
    <source>
        <dbReference type="Pfam" id="PF04253"/>
    </source>
</evidence>
<feature type="region of interest" description="Disordered" evidence="2">
    <location>
        <begin position="251"/>
        <end position="274"/>
    </location>
</feature>
<dbReference type="AlphaFoldDB" id="A0A538S8G3"/>
<dbReference type="FunFam" id="3.40.630.10:FF:000101">
    <property type="entry name" value="N-acetylated alpha-linked acidic dipeptidase like 1"/>
    <property type="match status" value="1"/>
</dbReference>
<dbReference type="Gene3D" id="1.20.930.40">
    <property type="entry name" value="Transferrin receptor-like, dimerisation domain"/>
    <property type="match status" value="1"/>
</dbReference>
<evidence type="ECO:0000259" key="6">
    <source>
        <dbReference type="Pfam" id="PF04389"/>
    </source>
</evidence>
<organism evidence="7 8">
    <name type="scientific">Eiseniibacteriota bacterium</name>
    <dbReference type="NCBI Taxonomy" id="2212470"/>
    <lineage>
        <taxon>Bacteria</taxon>
        <taxon>Candidatus Eiseniibacteriota</taxon>
    </lineage>
</organism>
<feature type="signal peptide" evidence="3">
    <location>
        <begin position="1"/>
        <end position="25"/>
    </location>
</feature>
<evidence type="ECO:0000256" key="2">
    <source>
        <dbReference type="SAM" id="MobiDB-lite"/>
    </source>
</evidence>
<dbReference type="Pfam" id="PF02225">
    <property type="entry name" value="PA"/>
    <property type="match status" value="1"/>
</dbReference>
<dbReference type="PANTHER" id="PTHR10404:SF46">
    <property type="entry name" value="VACUOLAR PROTEIN SORTING-ASSOCIATED PROTEIN 70"/>
    <property type="match status" value="1"/>
</dbReference>
<dbReference type="SUPFAM" id="SSF47672">
    <property type="entry name" value="Transferrin receptor-like dimerisation domain"/>
    <property type="match status" value="1"/>
</dbReference>
<feature type="domain" description="PA" evidence="4">
    <location>
        <begin position="160"/>
        <end position="245"/>
    </location>
</feature>
<feature type="chain" id="PRO_5021933984" evidence="3">
    <location>
        <begin position="26"/>
        <end position="738"/>
    </location>
</feature>
<evidence type="ECO:0000313" key="7">
    <source>
        <dbReference type="EMBL" id="TMQ47672.1"/>
    </source>
</evidence>
<dbReference type="Proteomes" id="UP000320184">
    <property type="component" value="Unassembled WGS sequence"/>
</dbReference>
<dbReference type="SUPFAM" id="SSF52025">
    <property type="entry name" value="PA domain"/>
    <property type="match status" value="1"/>
</dbReference>
<evidence type="ECO:0000256" key="3">
    <source>
        <dbReference type="SAM" id="SignalP"/>
    </source>
</evidence>
<dbReference type="Pfam" id="PF04389">
    <property type="entry name" value="Peptidase_M28"/>
    <property type="match status" value="1"/>
</dbReference>
<dbReference type="Gene3D" id="3.40.630.10">
    <property type="entry name" value="Zn peptidases"/>
    <property type="match status" value="1"/>
</dbReference>
<dbReference type="SUPFAM" id="SSF53187">
    <property type="entry name" value="Zn-dependent exopeptidases"/>
    <property type="match status" value="1"/>
</dbReference>
<dbReference type="EMBL" id="VBOT01000171">
    <property type="protein sequence ID" value="TMQ47672.1"/>
    <property type="molecule type" value="Genomic_DNA"/>
</dbReference>
<sequence>MLLPRDTVRSLALVLLVVLSAPSPAAPQAGTVPSAPKITGFRAADVGPELEREAAMAAVPSADSLRRHLRILTESPSVAGTPGDRANAEYVLRRFEAYGWQARIEEVPVYLNYPKSARLELVEPSPEFLETRERGIAGDKDSFDSDAFGAFHGYAASGDVTAPVVYANYGDVDDLKKLAELGIDVRGKIVLARYGKIFRGLKVRNAERAGAAAVVIYSDPADDGFAKADAYPRGPARPSDAIQRGSVQFLSEGPGDPTTPGWPSRAGGKRLKPTEARGIPRIPSIPIAWAEAEKVLSALDGPLVPSGWQGGLPLTYHVGPGAAKLHLVTEQDYAVRPIWNVIAMIQGREAPGQWVVCGNHRDAWTYGAIDPHSGTIALLEMARAIGTLVKGGWRPRRSILLCSWDGEEYGLLGSTEWCEGHAQELTANAVAYLNVDVAVAGKDFRVNGCHALRDVLTEAMGEVTVPGTNASTFKVWRDKAWSEGKNEWARQNRERRWRGEPEQPFEMNVAPLGSGSDYTAFVDHLGVPALDLRFEGLQGSYHSIYDDFEYLDRVVDPGYAYHLGITDLWGRVALRLAEAEVLPLRYSNTGRFVLDELQSIEERIDDADAGVETDSLRLRVDLAPLRAAAAHLLDRARALESRADAALQGGAWQGGGPGPANAALIRTERALLGPGLPGREWFRHELYAPGLNTGYAPVPLPRLGQAVLDKDRRVLAQSGAPIVQALEHAASELEKAGR</sequence>
<dbReference type="PANTHER" id="PTHR10404">
    <property type="entry name" value="N-ACETYLATED-ALPHA-LINKED ACIDIC DIPEPTIDASE"/>
    <property type="match status" value="1"/>
</dbReference>
<dbReference type="InterPro" id="IPR007484">
    <property type="entry name" value="Peptidase_M28"/>
</dbReference>
<protein>
    <submittedName>
        <fullName evidence="7">M28 family peptidase</fullName>
    </submittedName>
</protein>
<proteinExistence type="inferred from homology"/>
<keyword evidence="3" id="KW-0732">Signal</keyword>
<reference evidence="7 8" key="1">
    <citation type="journal article" date="2019" name="Nat. Microbiol.">
        <title>Mediterranean grassland soil C-N compound turnover is dependent on rainfall and depth, and is mediated by genomically divergent microorganisms.</title>
        <authorList>
            <person name="Diamond S."/>
            <person name="Andeer P.F."/>
            <person name="Li Z."/>
            <person name="Crits-Christoph A."/>
            <person name="Burstein D."/>
            <person name="Anantharaman K."/>
            <person name="Lane K.R."/>
            <person name="Thomas B.C."/>
            <person name="Pan C."/>
            <person name="Northen T.R."/>
            <person name="Banfield J.F."/>
        </authorList>
    </citation>
    <scope>NUCLEOTIDE SEQUENCE [LARGE SCALE GENOMIC DNA]</scope>
    <source>
        <strain evidence="7">WS_3</strain>
    </source>
</reference>
<gene>
    <name evidence="7" type="ORF">E6K73_13340</name>
</gene>
<comment type="similarity">
    <text evidence="1">Belongs to the peptidase M28 family. M28B subfamily.</text>
</comment>
<dbReference type="InterPro" id="IPR003137">
    <property type="entry name" value="PA_domain"/>
</dbReference>
<feature type="domain" description="Transferrin receptor-like dimerisation" evidence="5">
    <location>
        <begin position="620"/>
        <end position="733"/>
    </location>
</feature>
<dbReference type="InterPro" id="IPR039373">
    <property type="entry name" value="Peptidase_M28B"/>
</dbReference>
<dbReference type="InterPro" id="IPR036757">
    <property type="entry name" value="TFR-like_dimer_dom_sf"/>
</dbReference>
<name>A0A538S8G3_UNCEI</name>